<dbReference type="AlphaFoldDB" id="A0A8T0C4G6"/>
<proteinExistence type="predicted"/>
<gene>
    <name evidence="1" type="ORF">PRUB_a5271</name>
</gene>
<comment type="caution">
    <text evidence="1">The sequence shown here is derived from an EMBL/GenBank/DDBJ whole genome shotgun (WGS) entry which is preliminary data.</text>
</comment>
<sequence length="50" mass="5819">MLLTLAEQLHVSSVIRIRVDTNLSWFNWSLVKQSHIRLTLVTFGNNLIHC</sequence>
<protein>
    <submittedName>
        <fullName evidence="1">Uncharacterized protein</fullName>
    </submittedName>
</protein>
<accession>A0A8T0C4G6</accession>
<reference evidence="1 2" key="1">
    <citation type="journal article" date="2012" name="J. Bacteriol.">
        <title>Genome sequence of the cycloprodigiosin-producing bacterial strain Pseudoalteromonas rubra ATCC 29570(T).</title>
        <authorList>
            <person name="Xie B.B."/>
            <person name="Shu Y.L."/>
            <person name="Qin Q.L."/>
            <person name="Rong J.C."/>
            <person name="Zhang X.Y."/>
            <person name="Chen X.L."/>
            <person name="Zhou B.C."/>
            <person name="Zhang Y.Z."/>
        </authorList>
    </citation>
    <scope>NUCLEOTIDE SEQUENCE [LARGE SCALE GENOMIC DNA]</scope>
    <source>
        <strain evidence="1 2">DSM 6842</strain>
    </source>
</reference>
<evidence type="ECO:0000313" key="2">
    <source>
        <dbReference type="Proteomes" id="UP000016480"/>
    </source>
</evidence>
<organism evidence="1 2">
    <name type="scientific">Pseudoalteromonas rubra</name>
    <dbReference type="NCBI Taxonomy" id="43658"/>
    <lineage>
        <taxon>Bacteria</taxon>
        <taxon>Pseudomonadati</taxon>
        <taxon>Pseudomonadota</taxon>
        <taxon>Gammaproteobacteria</taxon>
        <taxon>Alteromonadales</taxon>
        <taxon>Pseudoalteromonadaceae</taxon>
        <taxon>Pseudoalteromonas</taxon>
    </lineage>
</organism>
<dbReference type="Proteomes" id="UP000016480">
    <property type="component" value="Unassembled WGS sequence"/>
</dbReference>
<dbReference type="EMBL" id="AHCD03000038">
    <property type="protein sequence ID" value="KAF7785328.1"/>
    <property type="molecule type" value="Genomic_DNA"/>
</dbReference>
<name>A0A8T0C4G6_9GAMM</name>
<evidence type="ECO:0000313" key="1">
    <source>
        <dbReference type="EMBL" id="KAF7785328.1"/>
    </source>
</evidence>